<dbReference type="HOGENOM" id="CLU_1053505_0_0_0"/>
<geneLocation type="plasmid" evidence="4">
    <name>Tros</name>
</geneLocation>
<keyword evidence="2" id="KW-0472">Membrane</keyword>
<dbReference type="KEGG" id="tro:trd_A0601"/>
<dbReference type="EMBL" id="CP001276">
    <property type="protein sequence ID" value="ACM06418.1"/>
    <property type="molecule type" value="Genomic_DNA"/>
</dbReference>
<keyword evidence="3" id="KW-0614">Plasmid</keyword>
<feature type="region of interest" description="Disordered" evidence="1">
    <location>
        <begin position="48"/>
        <end position="132"/>
    </location>
</feature>
<keyword evidence="2" id="KW-1133">Transmembrane helix</keyword>
<dbReference type="Proteomes" id="UP000000447">
    <property type="component" value="Plasmid unnamed"/>
</dbReference>
<evidence type="ECO:0000256" key="1">
    <source>
        <dbReference type="SAM" id="MobiDB-lite"/>
    </source>
</evidence>
<gene>
    <name evidence="3" type="ordered locus">trd_A0601</name>
</gene>
<accession>B9L487</accession>
<feature type="transmembrane region" description="Helical" evidence="2">
    <location>
        <begin position="12"/>
        <end position="41"/>
    </location>
</feature>
<dbReference type="PRINTS" id="PR01217">
    <property type="entry name" value="PRICHEXTENSN"/>
</dbReference>
<proteinExistence type="predicted"/>
<dbReference type="AlphaFoldDB" id="B9L487"/>
<evidence type="ECO:0000313" key="3">
    <source>
        <dbReference type="EMBL" id="ACM06418.1"/>
    </source>
</evidence>
<feature type="compositionally biased region" description="Pro residues" evidence="1">
    <location>
        <begin position="90"/>
        <end position="126"/>
    </location>
</feature>
<dbReference type="RefSeq" id="WP_012642405.1">
    <property type="nucleotide sequence ID" value="NC_011961.1"/>
</dbReference>
<keyword evidence="2" id="KW-0812">Transmembrane</keyword>
<organism evidence="3 4">
    <name type="scientific">Thermomicrobium roseum (strain ATCC 27502 / DSM 5159 / P-2)</name>
    <dbReference type="NCBI Taxonomy" id="309801"/>
    <lineage>
        <taxon>Bacteria</taxon>
        <taxon>Pseudomonadati</taxon>
        <taxon>Thermomicrobiota</taxon>
        <taxon>Thermomicrobia</taxon>
        <taxon>Thermomicrobiales</taxon>
        <taxon>Thermomicrobiaceae</taxon>
        <taxon>Thermomicrobium</taxon>
    </lineage>
</organism>
<name>B9L487_THERP</name>
<evidence type="ECO:0000313" key="4">
    <source>
        <dbReference type="Proteomes" id="UP000000447"/>
    </source>
</evidence>
<keyword evidence="4" id="KW-1185">Reference proteome</keyword>
<reference evidence="3 4" key="1">
    <citation type="journal article" date="2009" name="PLoS ONE">
        <title>Complete genome sequence of the aerobic CO-oxidizing thermophile Thermomicrobium roseum.</title>
        <authorList>
            <person name="Wu D."/>
            <person name="Raymond J."/>
            <person name="Wu M."/>
            <person name="Chatterji S."/>
            <person name="Ren Q."/>
            <person name="Graham J.E."/>
            <person name="Bryant D.A."/>
            <person name="Robb F."/>
            <person name="Colman A."/>
            <person name="Tallon L.J."/>
            <person name="Badger J.H."/>
            <person name="Madupu R."/>
            <person name="Ward N.L."/>
            <person name="Eisen J.A."/>
        </authorList>
    </citation>
    <scope>NUCLEOTIDE SEQUENCE [LARGE SCALE GENOMIC DNA]</scope>
    <source>
        <strain evidence="4">ATCC 27502 / DSM 5159 / P-2</strain>
        <plasmid evidence="3">unnamed</plasmid>
    </source>
</reference>
<evidence type="ECO:0000256" key="2">
    <source>
        <dbReference type="SAM" id="Phobius"/>
    </source>
</evidence>
<feature type="compositionally biased region" description="Low complexity" evidence="1">
    <location>
        <begin position="60"/>
        <end position="89"/>
    </location>
</feature>
<sequence length="296" mass="31713">MVGERKTAGSRPILAALGCLGAGLLLVFGLTIGASIGYLVYRTRTQGSAPTATPAPLARVTATAEPTVRPATPTATAPQRPTPTRVSRPTPSPAPSPTLPPLPTPTTAPPPTPSPTPAPAPAPTNPPSVAATPRTIEGWQEYRDPGYLRVQIPPGWLVVTTPEAPEYNLHSCHCYWMLMSQQMVQNSPSAEDVAAWFDSMGPDDLAPGGVLIEILRADSEYAPPVDWGTPFSRVEIRPGFPAEYYVLDPAGRKWGFRYRDARGRSWAIIVKTNDVLTGKSPTLIDISAILETIDHR</sequence>
<protein>
    <submittedName>
        <fullName evidence="3">Uncharacterized protein</fullName>
    </submittedName>
</protein>